<evidence type="ECO:0000256" key="1">
    <source>
        <dbReference type="SAM" id="MobiDB-lite"/>
    </source>
</evidence>
<feature type="compositionally biased region" description="Gly residues" evidence="1">
    <location>
        <begin position="18"/>
        <end position="28"/>
    </location>
</feature>
<comment type="caution">
    <text evidence="2">The sequence shown here is derived from an EMBL/GenBank/DDBJ whole genome shotgun (WGS) entry which is preliminary data.</text>
</comment>
<gene>
    <name evidence="2" type="ORF">EYF80_047917</name>
</gene>
<evidence type="ECO:0000313" key="2">
    <source>
        <dbReference type="EMBL" id="TNN41921.1"/>
    </source>
</evidence>
<dbReference type="EMBL" id="SRLO01001073">
    <property type="protein sequence ID" value="TNN41921.1"/>
    <property type="molecule type" value="Genomic_DNA"/>
</dbReference>
<feature type="region of interest" description="Disordered" evidence="1">
    <location>
        <begin position="1"/>
        <end position="125"/>
    </location>
</feature>
<organism evidence="2 3">
    <name type="scientific">Liparis tanakae</name>
    <name type="common">Tanaka's snailfish</name>
    <dbReference type="NCBI Taxonomy" id="230148"/>
    <lineage>
        <taxon>Eukaryota</taxon>
        <taxon>Metazoa</taxon>
        <taxon>Chordata</taxon>
        <taxon>Craniata</taxon>
        <taxon>Vertebrata</taxon>
        <taxon>Euteleostomi</taxon>
        <taxon>Actinopterygii</taxon>
        <taxon>Neopterygii</taxon>
        <taxon>Teleostei</taxon>
        <taxon>Neoteleostei</taxon>
        <taxon>Acanthomorphata</taxon>
        <taxon>Eupercaria</taxon>
        <taxon>Perciformes</taxon>
        <taxon>Cottioidei</taxon>
        <taxon>Cottales</taxon>
        <taxon>Liparidae</taxon>
        <taxon>Liparis</taxon>
    </lineage>
</organism>
<proteinExistence type="predicted"/>
<protein>
    <submittedName>
        <fullName evidence="2">Uncharacterized protein</fullName>
    </submittedName>
</protein>
<feature type="compositionally biased region" description="Basic and acidic residues" evidence="1">
    <location>
        <begin position="46"/>
        <end position="70"/>
    </location>
</feature>
<dbReference type="Proteomes" id="UP000314294">
    <property type="component" value="Unassembled WGS sequence"/>
</dbReference>
<dbReference type="AlphaFoldDB" id="A0A4Z2FLM5"/>
<evidence type="ECO:0000313" key="3">
    <source>
        <dbReference type="Proteomes" id="UP000314294"/>
    </source>
</evidence>
<accession>A0A4Z2FLM5</accession>
<keyword evidence="3" id="KW-1185">Reference proteome</keyword>
<name>A0A4Z2FLM5_9TELE</name>
<dbReference type="OrthoDB" id="8984503at2759"/>
<sequence>MAAHAARTFTVQEAQHGLGHGEGDGGPAGHPPPGGQSQVELLVVHELGREEEARKGGEHLRVSSDLRGEGEDGVPDGVELGGPQDPDPPVGPARQTQSGVTPCGRRQRLRPPGTPGPGQQQQQQIASSFISPWRGDERGRGYLLGAVDEDAVQDEEPAAAVSTLEVKETHKQQQQQQQQQQLCPTCSLEMISSLVALTMLMSSTAKAGYEMMASTPASTSLDMEALGSMDVCVCVYLAVLDVVSQGVHHGPRAAFRPEEVEVVQSFKGRLEDSIM</sequence>
<feature type="compositionally biased region" description="Low complexity" evidence="1">
    <location>
        <begin position="75"/>
        <end position="84"/>
    </location>
</feature>
<reference evidence="2 3" key="1">
    <citation type="submission" date="2019-03" db="EMBL/GenBank/DDBJ databases">
        <title>First draft genome of Liparis tanakae, snailfish: a comprehensive survey of snailfish specific genes.</title>
        <authorList>
            <person name="Kim W."/>
            <person name="Song I."/>
            <person name="Jeong J.-H."/>
            <person name="Kim D."/>
            <person name="Kim S."/>
            <person name="Ryu S."/>
            <person name="Song J.Y."/>
            <person name="Lee S.K."/>
        </authorList>
    </citation>
    <scope>NUCLEOTIDE SEQUENCE [LARGE SCALE GENOMIC DNA]</scope>
    <source>
        <tissue evidence="2">Muscle</tissue>
    </source>
</reference>